<feature type="region of interest" description="Disordered" evidence="1">
    <location>
        <begin position="69"/>
        <end position="101"/>
    </location>
</feature>
<feature type="region of interest" description="Disordered" evidence="1">
    <location>
        <begin position="135"/>
        <end position="163"/>
    </location>
</feature>
<feature type="compositionally biased region" description="Low complexity" evidence="1">
    <location>
        <begin position="146"/>
        <end position="163"/>
    </location>
</feature>
<evidence type="ECO:0000259" key="2">
    <source>
        <dbReference type="Pfam" id="PF24747"/>
    </source>
</evidence>
<dbReference type="AlphaFoldDB" id="A0AAV7DWZ9"/>
<evidence type="ECO:0000256" key="1">
    <source>
        <dbReference type="SAM" id="MobiDB-lite"/>
    </source>
</evidence>
<name>A0AAV7DWZ9_ARIFI</name>
<protein>
    <recommendedName>
        <fullName evidence="2">GIR1-like zinc ribbon domain-containing protein</fullName>
    </recommendedName>
</protein>
<comment type="caution">
    <text evidence="3">The sequence shown here is derived from an EMBL/GenBank/DDBJ whole genome shotgun (WGS) entry which is preliminary data.</text>
</comment>
<gene>
    <name evidence="3" type="ORF">H6P81_019668</name>
</gene>
<organism evidence="3 4">
    <name type="scientific">Aristolochia fimbriata</name>
    <name type="common">White veined hardy Dutchman's pipe vine</name>
    <dbReference type="NCBI Taxonomy" id="158543"/>
    <lineage>
        <taxon>Eukaryota</taxon>
        <taxon>Viridiplantae</taxon>
        <taxon>Streptophyta</taxon>
        <taxon>Embryophyta</taxon>
        <taxon>Tracheophyta</taxon>
        <taxon>Spermatophyta</taxon>
        <taxon>Magnoliopsida</taxon>
        <taxon>Magnoliidae</taxon>
        <taxon>Piperales</taxon>
        <taxon>Aristolochiaceae</taxon>
        <taxon>Aristolochia</taxon>
    </lineage>
</organism>
<dbReference type="InterPro" id="IPR056440">
    <property type="entry name" value="Zn-ribbon_GIR1"/>
</dbReference>
<proteinExistence type="predicted"/>
<reference evidence="3 4" key="1">
    <citation type="submission" date="2021-07" db="EMBL/GenBank/DDBJ databases">
        <title>The Aristolochia fimbriata genome: insights into angiosperm evolution, floral development and chemical biosynthesis.</title>
        <authorList>
            <person name="Jiao Y."/>
        </authorList>
    </citation>
    <scope>NUCLEOTIDE SEQUENCE [LARGE SCALE GENOMIC DNA]</scope>
    <source>
        <strain evidence="3">IBCAS-2021</strain>
        <tissue evidence="3">Leaf</tissue>
    </source>
</reference>
<sequence length="245" mass="26561">MAADVSSLVRILDGYKEEESGGAGGPGKKGLITRDLLGGCSIVGSKELDLDLQVPNGWEKRLDMKSGNIYLRRSDSPATTDERNPQPQMQDLNFPPSSSSSPFLDDGLDLKLVPTMEYQSVCTLEKVKSALERAERVSNSGKKRSFNGSASSPASSSSEGAKSVNSFDSEVELDVAEKMFAAGCPGCLLYVLISEGNPRCPRCDTVVPSPSMKKPRIDLNFSDSFSGPGWGRWDLDRVKGWTRRD</sequence>
<feature type="domain" description="GIR1-like zinc ribbon" evidence="2">
    <location>
        <begin position="179"/>
        <end position="207"/>
    </location>
</feature>
<evidence type="ECO:0000313" key="3">
    <source>
        <dbReference type="EMBL" id="KAG9439503.1"/>
    </source>
</evidence>
<dbReference type="PANTHER" id="PTHR33177:SF24">
    <property type="entry name" value="FILAMENTOUS HEMAGGLUTININ TRANSPORTER"/>
    <property type="match status" value="1"/>
</dbReference>
<evidence type="ECO:0000313" key="4">
    <source>
        <dbReference type="Proteomes" id="UP000825729"/>
    </source>
</evidence>
<dbReference type="Pfam" id="PF24747">
    <property type="entry name" value="Zn-ribbon_GIR1"/>
    <property type="match status" value="1"/>
</dbReference>
<dbReference type="EMBL" id="JAINDJ010000008">
    <property type="protein sequence ID" value="KAG9439503.1"/>
    <property type="molecule type" value="Genomic_DNA"/>
</dbReference>
<dbReference type="Proteomes" id="UP000825729">
    <property type="component" value="Unassembled WGS sequence"/>
</dbReference>
<feature type="compositionally biased region" description="Basic and acidic residues" evidence="1">
    <location>
        <begin position="72"/>
        <end position="84"/>
    </location>
</feature>
<dbReference type="InterPro" id="IPR055281">
    <property type="entry name" value="GIR1-2/SIED1"/>
</dbReference>
<dbReference type="PANTHER" id="PTHR33177">
    <property type="entry name" value="PUTATIVE-RELATED"/>
    <property type="match status" value="1"/>
</dbReference>
<accession>A0AAV7DWZ9</accession>
<keyword evidence="4" id="KW-1185">Reference proteome</keyword>